<dbReference type="RefSeq" id="WP_157681737.1">
    <property type="nucleotide sequence ID" value="NZ_LT629692.1"/>
</dbReference>
<dbReference type="AlphaFoldDB" id="A0A1G7V4I0"/>
<dbReference type="InterPro" id="IPR041664">
    <property type="entry name" value="AAA_16"/>
</dbReference>
<accession>A0A1G7V4I0</accession>
<gene>
    <name evidence="5" type="ORF">SAMN04489810_0586</name>
</gene>
<reference evidence="5 6" key="1">
    <citation type="submission" date="2016-10" db="EMBL/GenBank/DDBJ databases">
        <authorList>
            <person name="de Groot N.N."/>
        </authorList>
    </citation>
    <scope>NUCLEOTIDE SEQUENCE [LARGE SCALE GENOMIC DNA]</scope>
    <source>
        <strain evidence="5 6">DSM 23142</strain>
    </source>
</reference>
<dbReference type="InterPro" id="IPR000792">
    <property type="entry name" value="Tscrpt_reg_LuxR_C"/>
</dbReference>
<dbReference type="Pfam" id="PF00196">
    <property type="entry name" value="GerE"/>
    <property type="match status" value="1"/>
</dbReference>
<keyword evidence="3" id="KW-0804">Transcription</keyword>
<evidence type="ECO:0000256" key="2">
    <source>
        <dbReference type="ARBA" id="ARBA00023125"/>
    </source>
</evidence>
<keyword evidence="6" id="KW-1185">Reference proteome</keyword>
<proteinExistence type="predicted"/>
<evidence type="ECO:0000256" key="1">
    <source>
        <dbReference type="ARBA" id="ARBA00023015"/>
    </source>
</evidence>
<dbReference type="SMART" id="SM00421">
    <property type="entry name" value="HTH_LUXR"/>
    <property type="match status" value="1"/>
</dbReference>
<dbReference type="Proteomes" id="UP000199009">
    <property type="component" value="Chromosome I"/>
</dbReference>
<evidence type="ECO:0000313" key="5">
    <source>
        <dbReference type="EMBL" id="SDG54421.1"/>
    </source>
</evidence>
<name>A0A1G7V4I0_9MICO</name>
<dbReference type="GO" id="GO:0006355">
    <property type="term" value="P:regulation of DNA-templated transcription"/>
    <property type="evidence" value="ECO:0007669"/>
    <property type="project" value="InterPro"/>
</dbReference>
<organism evidence="5 6">
    <name type="scientific">Microbacterium pygmaeum</name>
    <dbReference type="NCBI Taxonomy" id="370764"/>
    <lineage>
        <taxon>Bacteria</taxon>
        <taxon>Bacillati</taxon>
        <taxon>Actinomycetota</taxon>
        <taxon>Actinomycetes</taxon>
        <taxon>Micrococcales</taxon>
        <taxon>Microbacteriaceae</taxon>
        <taxon>Microbacterium</taxon>
    </lineage>
</organism>
<keyword evidence="2" id="KW-0238">DNA-binding</keyword>
<evidence type="ECO:0000313" key="6">
    <source>
        <dbReference type="Proteomes" id="UP000199009"/>
    </source>
</evidence>
<dbReference type="InterPro" id="IPR016032">
    <property type="entry name" value="Sig_transdc_resp-reg_C-effctor"/>
</dbReference>
<dbReference type="SUPFAM" id="SSF48452">
    <property type="entry name" value="TPR-like"/>
    <property type="match status" value="1"/>
</dbReference>
<evidence type="ECO:0000259" key="4">
    <source>
        <dbReference type="PROSITE" id="PS50043"/>
    </source>
</evidence>
<dbReference type="InterPro" id="IPR059106">
    <property type="entry name" value="WHD_MalT"/>
</dbReference>
<dbReference type="EMBL" id="LT629692">
    <property type="protein sequence ID" value="SDG54421.1"/>
    <property type="molecule type" value="Genomic_DNA"/>
</dbReference>
<dbReference type="OrthoDB" id="134985at2"/>
<dbReference type="Pfam" id="PF25873">
    <property type="entry name" value="WHD_MalT"/>
    <property type="match status" value="1"/>
</dbReference>
<dbReference type="Gene3D" id="1.25.40.10">
    <property type="entry name" value="Tetratricopeptide repeat domain"/>
    <property type="match status" value="1"/>
</dbReference>
<dbReference type="SUPFAM" id="SSF46894">
    <property type="entry name" value="C-terminal effector domain of the bipartite response regulators"/>
    <property type="match status" value="1"/>
</dbReference>
<protein>
    <submittedName>
        <fullName evidence="5">LuxR family transcriptional regulator, maltose regulon positive regulatory protein</fullName>
    </submittedName>
</protein>
<dbReference type="Gene3D" id="1.10.10.10">
    <property type="entry name" value="Winged helix-like DNA-binding domain superfamily/Winged helix DNA-binding domain"/>
    <property type="match status" value="1"/>
</dbReference>
<dbReference type="PROSITE" id="PS50043">
    <property type="entry name" value="HTH_LUXR_2"/>
    <property type="match status" value="1"/>
</dbReference>
<dbReference type="Pfam" id="PF13191">
    <property type="entry name" value="AAA_16"/>
    <property type="match status" value="1"/>
</dbReference>
<dbReference type="InterPro" id="IPR036388">
    <property type="entry name" value="WH-like_DNA-bd_sf"/>
</dbReference>
<dbReference type="STRING" id="370764.SAMN04489810_0586"/>
<sequence length="855" mass="93589">MSDTRVILPHAVDRPVLRSAIDAGIRAPLTVVVAPAGYGKSVLLTQWMHSRPDLSIAWLDITGVDVDASLFATRLVEALTAVEPDMPHPDAPVTTGDELGEPFLEALAASLASLGEVVIVFDDLHHISASGIAADLWRLADLLPANAHLIFSTRTDSRIGRNRHRLQHGLVELRQAQLAFSDEETALLLENITGRSVPQSAAATVARHTEGWAAGVQLSALTLRFETDVDRFADRLDETDRLIVDYLSEEVLDAQSAQRRRALLQLAALDEVSGGLAEAVTGVPDGELFLAELLSDSMFLIPVTDRPGRYRFHHLFRDLLRYRLRASDSGEEARVLLAAADWHLQWGEYPTAIEYLLRAREWERVFALLLASGRDVYDQVRTTTVARWLSLVPGDVRAKNLDAQLLYAIVAGMSGRAALALEILRGLLSEDRMDAGHRQVALTYLAAGVQFQPHPEVSLEAGRRAVAALTEHPEAPVPVLLQLTHRPFLEALALVSIARGHFLVGELEAARNILTRTLHTEGATYATYRVHLLGSLALVEAWSGRLQIALELSAEALELAREHALLTHPAPADAYLARAVASIQRGEPEAGAIALHEGGVRAAANQRTQLMWVAHLAGTMIDPDRSDPANFEPSSAPPPLVRRAQLALEWRADRLRGEPRMQLSEPLTEWSTLAFEQVAALLARGEARRAREYLTAVRFTLDPLSPVAKIERGIALAWLGLAEGRTSEVRAQLESALQVAEKERLLLVVTSAGPVLAELMAMLPAPQSAFRRLVQERLGVTRDAEAVQLAEPLTARELEILALLPTRLTNTELAARYFVSVNTIKTHVGHIYRKLDVTGRDAAVARARELGLVTV</sequence>
<keyword evidence="1" id="KW-0805">Transcription regulation</keyword>
<evidence type="ECO:0000256" key="3">
    <source>
        <dbReference type="ARBA" id="ARBA00023163"/>
    </source>
</evidence>
<dbReference type="PANTHER" id="PTHR44688">
    <property type="entry name" value="DNA-BINDING TRANSCRIPTIONAL ACTIVATOR DEVR_DOSR"/>
    <property type="match status" value="1"/>
</dbReference>
<feature type="domain" description="HTH luxR-type" evidence="4">
    <location>
        <begin position="786"/>
        <end position="851"/>
    </location>
</feature>
<dbReference type="PANTHER" id="PTHR44688:SF16">
    <property type="entry name" value="DNA-BINDING TRANSCRIPTIONAL ACTIVATOR DEVR_DOSR"/>
    <property type="match status" value="1"/>
</dbReference>
<dbReference type="PRINTS" id="PR00038">
    <property type="entry name" value="HTHLUXR"/>
</dbReference>
<dbReference type="GO" id="GO:0003677">
    <property type="term" value="F:DNA binding"/>
    <property type="evidence" value="ECO:0007669"/>
    <property type="project" value="UniProtKB-KW"/>
</dbReference>
<dbReference type="InterPro" id="IPR011990">
    <property type="entry name" value="TPR-like_helical_dom_sf"/>
</dbReference>
<dbReference type="CDD" id="cd06170">
    <property type="entry name" value="LuxR_C_like"/>
    <property type="match status" value="1"/>
</dbReference>